<dbReference type="EMBL" id="ML977556">
    <property type="protein sequence ID" value="KAF2008111.1"/>
    <property type="molecule type" value="Genomic_DNA"/>
</dbReference>
<protein>
    <submittedName>
        <fullName evidence="2">Uncharacterized protein</fullName>
    </submittedName>
</protein>
<feature type="region of interest" description="Disordered" evidence="1">
    <location>
        <begin position="1"/>
        <end position="43"/>
    </location>
</feature>
<gene>
    <name evidence="2" type="ORF">P154DRAFT_584695</name>
</gene>
<evidence type="ECO:0000313" key="3">
    <source>
        <dbReference type="Proteomes" id="UP000799779"/>
    </source>
</evidence>
<sequence>MLPNRPPASMRGRSESGSPPAQHVSLLHAPDCQSAGPRALDSRETAAKNVISDGLRRQADFRHVARRGPPQHHRQAGRLHWCWQRSMSAGLETSPPWLGSREASSHRRVARMGNVIVPIKTSGFEAPWPPGDPHQRATSAFPAPHRCPCIVKCGAPARSVGLRRHGQTLRRPVTVDGIQREHTAGTIAEDAEGSA</sequence>
<accession>A0A6A5X5H8</accession>
<evidence type="ECO:0000313" key="2">
    <source>
        <dbReference type="EMBL" id="KAF2008111.1"/>
    </source>
</evidence>
<keyword evidence="3" id="KW-1185">Reference proteome</keyword>
<reference evidence="2" key="1">
    <citation type="journal article" date="2020" name="Stud. Mycol.">
        <title>101 Dothideomycetes genomes: a test case for predicting lifestyles and emergence of pathogens.</title>
        <authorList>
            <person name="Haridas S."/>
            <person name="Albert R."/>
            <person name="Binder M."/>
            <person name="Bloem J."/>
            <person name="Labutti K."/>
            <person name="Salamov A."/>
            <person name="Andreopoulos B."/>
            <person name="Baker S."/>
            <person name="Barry K."/>
            <person name="Bills G."/>
            <person name="Bluhm B."/>
            <person name="Cannon C."/>
            <person name="Castanera R."/>
            <person name="Culley D."/>
            <person name="Daum C."/>
            <person name="Ezra D."/>
            <person name="Gonzalez J."/>
            <person name="Henrissat B."/>
            <person name="Kuo A."/>
            <person name="Liang C."/>
            <person name="Lipzen A."/>
            <person name="Lutzoni F."/>
            <person name="Magnuson J."/>
            <person name="Mondo S."/>
            <person name="Nolan M."/>
            <person name="Ohm R."/>
            <person name="Pangilinan J."/>
            <person name="Park H.-J."/>
            <person name="Ramirez L."/>
            <person name="Alfaro M."/>
            <person name="Sun H."/>
            <person name="Tritt A."/>
            <person name="Yoshinaga Y."/>
            <person name="Zwiers L.-H."/>
            <person name="Turgeon B."/>
            <person name="Goodwin S."/>
            <person name="Spatafora J."/>
            <person name="Crous P."/>
            <person name="Grigoriev I."/>
        </authorList>
    </citation>
    <scope>NUCLEOTIDE SEQUENCE</scope>
    <source>
        <strain evidence="2">CBS 123094</strain>
    </source>
</reference>
<organism evidence="2 3">
    <name type="scientific">Amniculicola lignicola CBS 123094</name>
    <dbReference type="NCBI Taxonomy" id="1392246"/>
    <lineage>
        <taxon>Eukaryota</taxon>
        <taxon>Fungi</taxon>
        <taxon>Dikarya</taxon>
        <taxon>Ascomycota</taxon>
        <taxon>Pezizomycotina</taxon>
        <taxon>Dothideomycetes</taxon>
        <taxon>Pleosporomycetidae</taxon>
        <taxon>Pleosporales</taxon>
        <taxon>Amniculicolaceae</taxon>
        <taxon>Amniculicola</taxon>
    </lineage>
</organism>
<name>A0A6A5X5H8_9PLEO</name>
<dbReference type="AlphaFoldDB" id="A0A6A5X5H8"/>
<dbReference type="Proteomes" id="UP000799779">
    <property type="component" value="Unassembled WGS sequence"/>
</dbReference>
<evidence type="ECO:0000256" key="1">
    <source>
        <dbReference type="SAM" id="MobiDB-lite"/>
    </source>
</evidence>
<proteinExistence type="predicted"/>